<proteinExistence type="predicted"/>
<dbReference type="EMBL" id="BMHQ01000002">
    <property type="protein sequence ID" value="GGE07271.1"/>
    <property type="molecule type" value="Genomic_DNA"/>
</dbReference>
<feature type="region of interest" description="Disordered" evidence="1">
    <location>
        <begin position="53"/>
        <end position="72"/>
    </location>
</feature>
<organism evidence="2 3">
    <name type="scientific">Marinithermofilum abyssi</name>
    <dbReference type="NCBI Taxonomy" id="1571185"/>
    <lineage>
        <taxon>Bacteria</taxon>
        <taxon>Bacillati</taxon>
        <taxon>Bacillota</taxon>
        <taxon>Bacilli</taxon>
        <taxon>Bacillales</taxon>
        <taxon>Thermoactinomycetaceae</taxon>
        <taxon>Marinithermofilum</taxon>
    </lineage>
</organism>
<feature type="compositionally biased region" description="Polar residues" evidence="1">
    <location>
        <begin position="58"/>
        <end position="69"/>
    </location>
</feature>
<evidence type="ECO:0000313" key="2">
    <source>
        <dbReference type="EMBL" id="GGE07271.1"/>
    </source>
</evidence>
<dbReference type="AlphaFoldDB" id="A0A8J2VFB8"/>
<accession>A0A8J2VFB8</accession>
<dbReference type="RefSeq" id="WP_188646399.1">
    <property type="nucleotide sequence ID" value="NZ_BMHQ01000002.1"/>
</dbReference>
<reference evidence="2" key="1">
    <citation type="journal article" date="2014" name="Int. J. Syst. Evol. Microbiol.">
        <title>Complete genome sequence of Corynebacterium casei LMG S-19264T (=DSM 44701T), isolated from a smear-ripened cheese.</title>
        <authorList>
            <consortium name="US DOE Joint Genome Institute (JGI-PGF)"/>
            <person name="Walter F."/>
            <person name="Albersmeier A."/>
            <person name="Kalinowski J."/>
            <person name="Ruckert C."/>
        </authorList>
    </citation>
    <scope>NUCLEOTIDE SEQUENCE</scope>
    <source>
        <strain evidence="2">CGMCC 1.15179</strain>
    </source>
</reference>
<name>A0A8J2VFB8_9BACL</name>
<gene>
    <name evidence="2" type="ORF">GCM10011571_05640</name>
</gene>
<reference evidence="2" key="2">
    <citation type="submission" date="2020-09" db="EMBL/GenBank/DDBJ databases">
        <authorList>
            <person name="Sun Q."/>
            <person name="Zhou Y."/>
        </authorList>
    </citation>
    <scope>NUCLEOTIDE SEQUENCE</scope>
    <source>
        <strain evidence="2">CGMCC 1.15179</strain>
    </source>
</reference>
<keyword evidence="3" id="KW-1185">Reference proteome</keyword>
<dbReference type="Proteomes" id="UP000625210">
    <property type="component" value="Unassembled WGS sequence"/>
</dbReference>
<sequence length="82" mass="8773">MDGLYYDANPIAGTSPAWAAPIVSSDSTPDSVHALYGDTNVTVSATVREIRGYDSETNHQTPSGDNASDTPDRVFVSIRFHS</sequence>
<comment type="caution">
    <text evidence="2">The sequence shown here is derived from an EMBL/GenBank/DDBJ whole genome shotgun (WGS) entry which is preliminary data.</text>
</comment>
<protein>
    <submittedName>
        <fullName evidence="2">Uncharacterized protein</fullName>
    </submittedName>
</protein>
<evidence type="ECO:0000256" key="1">
    <source>
        <dbReference type="SAM" id="MobiDB-lite"/>
    </source>
</evidence>
<evidence type="ECO:0000313" key="3">
    <source>
        <dbReference type="Proteomes" id="UP000625210"/>
    </source>
</evidence>